<keyword evidence="5" id="KW-1185">Reference proteome</keyword>
<dbReference type="InterPro" id="IPR009081">
    <property type="entry name" value="PP-bd_ACP"/>
</dbReference>
<evidence type="ECO:0000256" key="1">
    <source>
        <dbReference type="ARBA" id="ARBA00022450"/>
    </source>
</evidence>
<dbReference type="SUPFAM" id="SSF47336">
    <property type="entry name" value="ACP-like"/>
    <property type="match status" value="1"/>
</dbReference>
<evidence type="ECO:0000256" key="2">
    <source>
        <dbReference type="ARBA" id="ARBA00022553"/>
    </source>
</evidence>
<sequence>MTAIEERELMALLEIYCDPGSPVLPPAESQLLVGAVTPADCLSRGKAPPTPAQRPMFSGFALARGARGSGMVPVAADSGSTTANYLLLFRRASRSEERGEILIQGLASKLARAMSIAADGVVPAKQRSGYGVDSLMAVERRNWIARDFGASVPVFDIMGGATIADIGTLVAEKTEFGS</sequence>
<keyword evidence="2" id="KW-0597">Phosphoprotein</keyword>
<name>A0ABR1V2J6_9PEZI</name>
<dbReference type="EMBL" id="JAQQWM010000005">
    <property type="protein sequence ID" value="KAK8064294.1"/>
    <property type="molecule type" value="Genomic_DNA"/>
</dbReference>
<proteinExistence type="predicted"/>
<reference evidence="4 5" key="1">
    <citation type="submission" date="2023-01" db="EMBL/GenBank/DDBJ databases">
        <title>Analysis of 21 Apiospora genomes using comparative genomics revels a genus with tremendous synthesis potential of carbohydrate active enzymes and secondary metabolites.</title>
        <authorList>
            <person name="Sorensen T."/>
        </authorList>
    </citation>
    <scope>NUCLEOTIDE SEQUENCE [LARGE SCALE GENOMIC DNA]</scope>
    <source>
        <strain evidence="4 5">CBS 83171</strain>
    </source>
</reference>
<gene>
    <name evidence="4" type="ORF">PG996_008946</name>
</gene>
<comment type="caution">
    <text evidence="4">The sequence shown here is derived from an EMBL/GenBank/DDBJ whole genome shotgun (WGS) entry which is preliminary data.</text>
</comment>
<dbReference type="PROSITE" id="PS50075">
    <property type="entry name" value="CARRIER"/>
    <property type="match status" value="1"/>
</dbReference>
<organism evidence="4 5">
    <name type="scientific">Apiospora saccharicola</name>
    <dbReference type="NCBI Taxonomy" id="335842"/>
    <lineage>
        <taxon>Eukaryota</taxon>
        <taxon>Fungi</taxon>
        <taxon>Dikarya</taxon>
        <taxon>Ascomycota</taxon>
        <taxon>Pezizomycotina</taxon>
        <taxon>Sordariomycetes</taxon>
        <taxon>Xylariomycetidae</taxon>
        <taxon>Amphisphaeriales</taxon>
        <taxon>Apiosporaceae</taxon>
        <taxon>Apiospora</taxon>
    </lineage>
</organism>
<dbReference type="Gene3D" id="1.10.1200.10">
    <property type="entry name" value="ACP-like"/>
    <property type="match status" value="1"/>
</dbReference>
<keyword evidence="1" id="KW-0596">Phosphopantetheine</keyword>
<accession>A0ABR1V2J6</accession>
<dbReference type="SMART" id="SM00823">
    <property type="entry name" value="PKS_PP"/>
    <property type="match status" value="1"/>
</dbReference>
<feature type="domain" description="Carrier" evidence="3">
    <location>
        <begin position="93"/>
        <end position="174"/>
    </location>
</feature>
<evidence type="ECO:0000313" key="4">
    <source>
        <dbReference type="EMBL" id="KAK8064294.1"/>
    </source>
</evidence>
<evidence type="ECO:0000313" key="5">
    <source>
        <dbReference type="Proteomes" id="UP001446871"/>
    </source>
</evidence>
<dbReference type="Proteomes" id="UP001446871">
    <property type="component" value="Unassembled WGS sequence"/>
</dbReference>
<protein>
    <recommendedName>
        <fullName evidence="3">Carrier domain-containing protein</fullName>
    </recommendedName>
</protein>
<dbReference type="InterPro" id="IPR036736">
    <property type="entry name" value="ACP-like_sf"/>
</dbReference>
<dbReference type="Pfam" id="PF00550">
    <property type="entry name" value="PP-binding"/>
    <property type="match status" value="1"/>
</dbReference>
<evidence type="ECO:0000259" key="3">
    <source>
        <dbReference type="PROSITE" id="PS50075"/>
    </source>
</evidence>
<dbReference type="InterPro" id="IPR020806">
    <property type="entry name" value="PKS_PP-bd"/>
</dbReference>